<dbReference type="Proteomes" id="UP000887565">
    <property type="component" value="Unplaced"/>
</dbReference>
<evidence type="ECO:0000313" key="1">
    <source>
        <dbReference type="Proteomes" id="UP000887565"/>
    </source>
</evidence>
<evidence type="ECO:0000313" key="2">
    <source>
        <dbReference type="WBParaSite" id="nRc.2.0.1.t04569-RA"/>
    </source>
</evidence>
<name>A0A915HS50_ROMCU</name>
<reference evidence="2" key="1">
    <citation type="submission" date="2022-11" db="UniProtKB">
        <authorList>
            <consortium name="WormBaseParasite"/>
        </authorList>
    </citation>
    <scope>IDENTIFICATION</scope>
</reference>
<protein>
    <submittedName>
        <fullName evidence="2">Uncharacterized protein</fullName>
    </submittedName>
</protein>
<accession>A0A915HS50</accession>
<dbReference type="AlphaFoldDB" id="A0A915HS50"/>
<proteinExistence type="predicted"/>
<dbReference type="WBParaSite" id="nRc.2.0.1.t04569-RA">
    <property type="protein sequence ID" value="nRc.2.0.1.t04569-RA"/>
    <property type="gene ID" value="nRc.2.0.1.g04569"/>
</dbReference>
<organism evidence="1 2">
    <name type="scientific">Romanomermis culicivorax</name>
    <name type="common">Nematode worm</name>
    <dbReference type="NCBI Taxonomy" id="13658"/>
    <lineage>
        <taxon>Eukaryota</taxon>
        <taxon>Metazoa</taxon>
        <taxon>Ecdysozoa</taxon>
        <taxon>Nematoda</taxon>
        <taxon>Enoplea</taxon>
        <taxon>Dorylaimia</taxon>
        <taxon>Mermithida</taxon>
        <taxon>Mermithoidea</taxon>
        <taxon>Mermithidae</taxon>
        <taxon>Romanomermis</taxon>
    </lineage>
</organism>
<sequence>SQISKIEALESRVSKIEASNQLSITQNLNGLNIGMVVRNAIKKESKKANAVLFGLPVTDANDLDEVRKIVTDFSAKLLDDQGQNQDSSLNPEDIVKSGQPELVIPLLS</sequence>
<keyword evidence="1" id="KW-1185">Reference proteome</keyword>